<reference evidence="2 3" key="1">
    <citation type="submission" date="2022-11" db="EMBL/GenBank/DDBJ databases">
        <title>Whole genome sequence of Eschrichtius robustus ER-17-0199.</title>
        <authorList>
            <person name="Bruniche-Olsen A."/>
            <person name="Black A.N."/>
            <person name="Fields C.J."/>
            <person name="Walden K."/>
            <person name="Dewoody J.A."/>
        </authorList>
    </citation>
    <scope>NUCLEOTIDE SEQUENCE [LARGE SCALE GENOMIC DNA]</scope>
    <source>
        <strain evidence="2">ER-17-0199</strain>
        <tissue evidence="2">Blubber</tissue>
    </source>
</reference>
<accession>A0AB34HMI8</accession>
<evidence type="ECO:0000313" key="2">
    <source>
        <dbReference type="EMBL" id="KAJ8794006.1"/>
    </source>
</evidence>
<gene>
    <name evidence="2" type="ORF">J1605_003416</name>
</gene>
<feature type="region of interest" description="Disordered" evidence="1">
    <location>
        <begin position="192"/>
        <end position="220"/>
    </location>
</feature>
<sequence>MLPVELVYEQCKRGALYLTLKEDQHQALVAPVKKRTVSELPHPLLDSSEERVPDKEAIHSQEAKGTVLTEKAGFFPPVENLDLRERRRSTEPPEDWPSEEEIRRFWKLRQEIVGSEPAEVPESQRLPVELPPALKAVLRDKETRRPRPRPVFRTRTPSFKSVLPELAPRQQALGRTGLPEESRGLALRELREKQAQLEQRRSPANCLSPPRSGPARPAGLDGALHLLVGFGQGELRREVREKRGGRAGALCPARRSRSWVPAAPRSLTPGPRGGRSPSS</sequence>
<proteinExistence type="predicted"/>
<feature type="compositionally biased region" description="Basic and acidic residues" evidence="1">
    <location>
        <begin position="192"/>
        <end position="201"/>
    </location>
</feature>
<name>A0AB34HMI8_ESCRO</name>
<feature type="compositionally biased region" description="Basic and acidic residues" evidence="1">
    <location>
        <begin position="48"/>
        <end position="62"/>
    </location>
</feature>
<keyword evidence="3" id="KW-1185">Reference proteome</keyword>
<feature type="region of interest" description="Disordered" evidence="1">
    <location>
        <begin position="241"/>
        <end position="279"/>
    </location>
</feature>
<dbReference type="Proteomes" id="UP001159641">
    <property type="component" value="Unassembled WGS sequence"/>
</dbReference>
<protein>
    <submittedName>
        <fullName evidence="2">Uncharacterized protein</fullName>
    </submittedName>
</protein>
<evidence type="ECO:0000256" key="1">
    <source>
        <dbReference type="SAM" id="MobiDB-lite"/>
    </source>
</evidence>
<feature type="region of interest" description="Disordered" evidence="1">
    <location>
        <begin position="44"/>
        <end position="66"/>
    </location>
</feature>
<dbReference type="AlphaFoldDB" id="A0AB34HMI8"/>
<organism evidence="2 3">
    <name type="scientific">Eschrichtius robustus</name>
    <name type="common">California gray whale</name>
    <name type="synonym">Eschrichtius gibbosus</name>
    <dbReference type="NCBI Taxonomy" id="9764"/>
    <lineage>
        <taxon>Eukaryota</taxon>
        <taxon>Metazoa</taxon>
        <taxon>Chordata</taxon>
        <taxon>Craniata</taxon>
        <taxon>Vertebrata</taxon>
        <taxon>Euteleostomi</taxon>
        <taxon>Mammalia</taxon>
        <taxon>Eutheria</taxon>
        <taxon>Laurasiatheria</taxon>
        <taxon>Artiodactyla</taxon>
        <taxon>Whippomorpha</taxon>
        <taxon>Cetacea</taxon>
        <taxon>Mysticeti</taxon>
        <taxon>Eschrichtiidae</taxon>
        <taxon>Eschrichtius</taxon>
    </lineage>
</organism>
<dbReference type="EMBL" id="JAIQCJ010000892">
    <property type="protein sequence ID" value="KAJ8794006.1"/>
    <property type="molecule type" value="Genomic_DNA"/>
</dbReference>
<comment type="caution">
    <text evidence="2">The sequence shown here is derived from an EMBL/GenBank/DDBJ whole genome shotgun (WGS) entry which is preliminary data.</text>
</comment>
<evidence type="ECO:0000313" key="3">
    <source>
        <dbReference type="Proteomes" id="UP001159641"/>
    </source>
</evidence>